<evidence type="ECO:0000313" key="2">
    <source>
        <dbReference type="Proteomes" id="UP001058974"/>
    </source>
</evidence>
<sequence>MFFSPSNITSCNNLSFYDEELPEEGRNHNLELHISINFKEDALSNELVDIGSSLNVLPKSTLTRLSYQGAPMRYRGVIVKAFDGSRKTFIGEVDLLVKIGPSDFQITFQVWPCPRWMWMKENGQCKCAFLDCHVVSSFMMVDRYGSAFGFNGAWNFAGPNREELGFGCTVLAGCFVAILARCYEPHDVLQVTLVAGKVFRLMQVPVPVCLVHSSSCMLFMSFCSRYALDGRIAYVAGCIAYELQNLIPGPEASVFGLARSHIAMVVFEAWFALMSRELGQVKLVCKFVMVGCTIAGSLFQCLVFAAEWLLTACCDLLLARLDCCGKLVQLGNFRSWLHGVDKQDFMTTKIDHEASCLIGQSKIKKKDMEDQGQA</sequence>
<evidence type="ECO:0000313" key="1">
    <source>
        <dbReference type="EMBL" id="KAI5401969.1"/>
    </source>
</evidence>
<dbReference type="Proteomes" id="UP001058974">
    <property type="component" value="Chromosome 6"/>
</dbReference>
<dbReference type="Gramene" id="Psat06G0643300-T1">
    <property type="protein sequence ID" value="KAI5401969.1"/>
    <property type="gene ID" value="KIW84_066433"/>
</dbReference>
<accession>A0A9D4WFS4</accession>
<dbReference type="AlphaFoldDB" id="A0A9D4WFS4"/>
<keyword evidence="2" id="KW-1185">Reference proteome</keyword>
<comment type="caution">
    <text evidence="1">The sequence shown here is derived from an EMBL/GenBank/DDBJ whole genome shotgun (WGS) entry which is preliminary data.</text>
</comment>
<reference evidence="1 2" key="1">
    <citation type="journal article" date="2022" name="Nat. Genet.">
        <title>Improved pea reference genome and pan-genome highlight genomic features and evolutionary characteristics.</title>
        <authorList>
            <person name="Yang T."/>
            <person name="Liu R."/>
            <person name="Luo Y."/>
            <person name="Hu S."/>
            <person name="Wang D."/>
            <person name="Wang C."/>
            <person name="Pandey M.K."/>
            <person name="Ge S."/>
            <person name="Xu Q."/>
            <person name="Li N."/>
            <person name="Li G."/>
            <person name="Huang Y."/>
            <person name="Saxena R.K."/>
            <person name="Ji Y."/>
            <person name="Li M."/>
            <person name="Yan X."/>
            <person name="He Y."/>
            <person name="Liu Y."/>
            <person name="Wang X."/>
            <person name="Xiang C."/>
            <person name="Varshney R.K."/>
            <person name="Ding H."/>
            <person name="Gao S."/>
            <person name="Zong X."/>
        </authorList>
    </citation>
    <scope>NUCLEOTIDE SEQUENCE [LARGE SCALE GENOMIC DNA]</scope>
    <source>
        <strain evidence="1 2">cv. Zhongwan 6</strain>
    </source>
</reference>
<dbReference type="EMBL" id="JAMSHJ010000006">
    <property type="protein sequence ID" value="KAI5401969.1"/>
    <property type="molecule type" value="Genomic_DNA"/>
</dbReference>
<proteinExistence type="predicted"/>
<organism evidence="1 2">
    <name type="scientific">Pisum sativum</name>
    <name type="common">Garden pea</name>
    <name type="synonym">Lathyrus oleraceus</name>
    <dbReference type="NCBI Taxonomy" id="3888"/>
    <lineage>
        <taxon>Eukaryota</taxon>
        <taxon>Viridiplantae</taxon>
        <taxon>Streptophyta</taxon>
        <taxon>Embryophyta</taxon>
        <taxon>Tracheophyta</taxon>
        <taxon>Spermatophyta</taxon>
        <taxon>Magnoliopsida</taxon>
        <taxon>eudicotyledons</taxon>
        <taxon>Gunneridae</taxon>
        <taxon>Pentapetalae</taxon>
        <taxon>rosids</taxon>
        <taxon>fabids</taxon>
        <taxon>Fabales</taxon>
        <taxon>Fabaceae</taxon>
        <taxon>Papilionoideae</taxon>
        <taxon>50 kb inversion clade</taxon>
        <taxon>NPAAA clade</taxon>
        <taxon>Hologalegina</taxon>
        <taxon>IRL clade</taxon>
        <taxon>Fabeae</taxon>
        <taxon>Lathyrus</taxon>
    </lineage>
</organism>
<gene>
    <name evidence="1" type="ORF">KIW84_066433</name>
</gene>
<name>A0A9D4WFS4_PEA</name>
<protein>
    <submittedName>
        <fullName evidence="1">Uncharacterized protein</fullName>
    </submittedName>
</protein>